<keyword evidence="1" id="KW-0472">Membrane</keyword>
<organism evidence="2 3">
    <name type="scientific">Candidatus Dojkabacteria bacterium</name>
    <dbReference type="NCBI Taxonomy" id="2099670"/>
    <lineage>
        <taxon>Bacteria</taxon>
        <taxon>Candidatus Dojkabacteria</taxon>
    </lineage>
</organism>
<dbReference type="AlphaFoldDB" id="A0A832R9U5"/>
<evidence type="ECO:0008006" key="4">
    <source>
        <dbReference type="Google" id="ProtNLM"/>
    </source>
</evidence>
<feature type="transmembrane region" description="Helical" evidence="1">
    <location>
        <begin position="44"/>
        <end position="62"/>
    </location>
</feature>
<keyword evidence="1" id="KW-0812">Transmembrane</keyword>
<dbReference type="Proteomes" id="UP000576550">
    <property type="component" value="Unassembled WGS sequence"/>
</dbReference>
<reference evidence="2 3" key="1">
    <citation type="journal article" date="2020" name="Biotechnol. Biofuels">
        <title>New insights from the biogas microbiome by comprehensive genome-resolved metagenomics of nearly 1600 species originating from multiple anaerobic digesters.</title>
        <authorList>
            <person name="Campanaro S."/>
            <person name="Treu L."/>
            <person name="Rodriguez-R L.M."/>
            <person name="Kovalovszki A."/>
            <person name="Ziels R.M."/>
            <person name="Maus I."/>
            <person name="Zhu X."/>
            <person name="Kougias P.G."/>
            <person name="Basile A."/>
            <person name="Luo G."/>
            <person name="Schluter A."/>
            <person name="Konstantinidis K.T."/>
            <person name="Angelidaki I."/>
        </authorList>
    </citation>
    <scope>NUCLEOTIDE SEQUENCE [LARGE SCALE GENOMIC DNA]</scope>
    <source>
        <strain evidence="2">AS05jafATM_89</strain>
    </source>
</reference>
<evidence type="ECO:0000313" key="2">
    <source>
        <dbReference type="EMBL" id="HHX99332.1"/>
    </source>
</evidence>
<comment type="caution">
    <text evidence="2">The sequence shown here is derived from an EMBL/GenBank/DDBJ whole genome shotgun (WGS) entry which is preliminary data.</text>
</comment>
<dbReference type="EMBL" id="DUTP01000003">
    <property type="protein sequence ID" value="HHX99332.1"/>
    <property type="molecule type" value="Genomic_DNA"/>
</dbReference>
<keyword evidence="1" id="KW-1133">Transmembrane helix</keyword>
<proteinExistence type="predicted"/>
<feature type="transmembrane region" description="Helical" evidence="1">
    <location>
        <begin position="128"/>
        <end position="146"/>
    </location>
</feature>
<accession>A0A832R9U5</accession>
<name>A0A832R9U5_9BACT</name>
<feature type="transmembrane region" description="Helical" evidence="1">
    <location>
        <begin position="167"/>
        <end position="185"/>
    </location>
</feature>
<feature type="transmembrane region" description="Helical" evidence="1">
    <location>
        <begin position="197"/>
        <end position="217"/>
    </location>
</feature>
<gene>
    <name evidence="2" type="ORF">GX533_01445</name>
</gene>
<evidence type="ECO:0000256" key="1">
    <source>
        <dbReference type="SAM" id="Phobius"/>
    </source>
</evidence>
<sequence>MKKNIWKIIILILPLILIIYLLLLRSFSFPVYQRVGAEDNLLEWGQFFLYLFSGILTILLAIKYKENRFLLVIYIILTLGLIFIAFEEISWGERIPFLPNILSLPTELMERNVQGEQNIHNIDTIHSIIGYIYIVLGFIGCFAWIGKRLIKKSTNIREAFKKTLNHIIPEWNYFFYFFPLFINLLSRNKYGFMPQDYEVAETCLALGVFLFFLQSYIKKKKEKWMILDSNQ</sequence>
<feature type="transmembrane region" description="Helical" evidence="1">
    <location>
        <begin position="5"/>
        <end position="24"/>
    </location>
</feature>
<evidence type="ECO:0000313" key="3">
    <source>
        <dbReference type="Proteomes" id="UP000576550"/>
    </source>
</evidence>
<feature type="transmembrane region" description="Helical" evidence="1">
    <location>
        <begin position="69"/>
        <end position="86"/>
    </location>
</feature>
<protein>
    <recommendedName>
        <fullName evidence="4">DUF998 domain-containing protein</fullName>
    </recommendedName>
</protein>